<accession>A0A1N6T1M5</accession>
<name>A0A1N6T1M5_9SPIO</name>
<evidence type="ECO:0000313" key="7">
    <source>
        <dbReference type="EMBL" id="SIQ47298.1"/>
    </source>
</evidence>
<protein>
    <submittedName>
        <fullName evidence="7">Putative ABC transport system permease protein</fullName>
    </submittedName>
</protein>
<evidence type="ECO:0000256" key="6">
    <source>
        <dbReference type="SAM" id="Phobius"/>
    </source>
</evidence>
<reference evidence="7 8" key="1">
    <citation type="submission" date="2017-01" db="EMBL/GenBank/DDBJ databases">
        <authorList>
            <person name="Mah S.A."/>
            <person name="Swanson W.J."/>
            <person name="Moy G.W."/>
            <person name="Vacquier V.D."/>
        </authorList>
    </citation>
    <scope>NUCLEOTIDE SEQUENCE [LARGE SCALE GENOMIC DNA]</scope>
    <source>
        <strain evidence="7 8">ASpG1</strain>
    </source>
</reference>
<evidence type="ECO:0000256" key="2">
    <source>
        <dbReference type="ARBA" id="ARBA00005268"/>
    </source>
</evidence>
<feature type="transmembrane region" description="Helical" evidence="6">
    <location>
        <begin position="65"/>
        <end position="85"/>
    </location>
</feature>
<dbReference type="GO" id="GO:0005886">
    <property type="term" value="C:plasma membrane"/>
    <property type="evidence" value="ECO:0007669"/>
    <property type="project" value="TreeGrafter"/>
</dbReference>
<sequence>MTGAAEISLPRLALSYVLVLGVLVLAGRLGHRSRRVEIFLATLRMTVQLVAAGYILEMLFAKPSWVFTLLVFLIMEGFAVGNIFSRVGVPLSPELRRVITAGLCAGTVTVVIFFMVLILGVDPWYAPRYFIPIAGMLVGNAMTGITLGVERLVTGISSNAERIEGALMLGASPGAAGQRYAREAFGAALVPTINSMVGMGIVFLPGMMTGQILSGSAPAQAIRYQIAIMLGILASVAITVYVVTDAGYRTFFTADKRLVIYSGTSAEDGWRRRSNEQ</sequence>
<dbReference type="InterPro" id="IPR005226">
    <property type="entry name" value="UPF0014_fam"/>
</dbReference>
<proteinExistence type="inferred from homology"/>
<feature type="transmembrane region" description="Helical" evidence="6">
    <location>
        <begin position="129"/>
        <end position="149"/>
    </location>
</feature>
<dbReference type="AlphaFoldDB" id="A0A1N6T1M5"/>
<dbReference type="PANTHER" id="PTHR30028">
    <property type="entry name" value="UPF0014 INNER MEMBRANE PROTEIN YBBM-RELATED"/>
    <property type="match status" value="1"/>
</dbReference>
<dbReference type="OrthoDB" id="9791807at2"/>
<evidence type="ECO:0000256" key="1">
    <source>
        <dbReference type="ARBA" id="ARBA00004141"/>
    </source>
</evidence>
<feature type="transmembrane region" description="Helical" evidence="6">
    <location>
        <begin position="224"/>
        <end position="243"/>
    </location>
</feature>
<feature type="transmembrane region" description="Helical" evidence="6">
    <location>
        <begin position="184"/>
        <end position="204"/>
    </location>
</feature>
<keyword evidence="8" id="KW-1185">Reference proteome</keyword>
<evidence type="ECO:0000256" key="5">
    <source>
        <dbReference type="ARBA" id="ARBA00023136"/>
    </source>
</evidence>
<organism evidence="7 8">
    <name type="scientific">Alkalispirochaeta americana</name>
    <dbReference type="NCBI Taxonomy" id="159291"/>
    <lineage>
        <taxon>Bacteria</taxon>
        <taxon>Pseudomonadati</taxon>
        <taxon>Spirochaetota</taxon>
        <taxon>Spirochaetia</taxon>
        <taxon>Spirochaetales</taxon>
        <taxon>Spirochaetaceae</taxon>
        <taxon>Alkalispirochaeta</taxon>
    </lineage>
</organism>
<gene>
    <name evidence="7" type="ORF">SAMN05920897_10983</name>
</gene>
<keyword evidence="4 6" id="KW-1133">Transmembrane helix</keyword>
<keyword evidence="3 6" id="KW-0812">Transmembrane</keyword>
<evidence type="ECO:0000256" key="3">
    <source>
        <dbReference type="ARBA" id="ARBA00022692"/>
    </source>
</evidence>
<feature type="transmembrane region" description="Helical" evidence="6">
    <location>
        <begin position="97"/>
        <end position="117"/>
    </location>
</feature>
<dbReference type="Pfam" id="PF03649">
    <property type="entry name" value="UPF0014"/>
    <property type="match status" value="1"/>
</dbReference>
<dbReference type="EMBL" id="FTMS01000009">
    <property type="protein sequence ID" value="SIQ47298.1"/>
    <property type="molecule type" value="Genomic_DNA"/>
</dbReference>
<feature type="transmembrane region" description="Helical" evidence="6">
    <location>
        <begin position="12"/>
        <end position="31"/>
    </location>
</feature>
<evidence type="ECO:0000313" key="8">
    <source>
        <dbReference type="Proteomes" id="UP000186400"/>
    </source>
</evidence>
<dbReference type="Proteomes" id="UP000186400">
    <property type="component" value="Unassembled WGS sequence"/>
</dbReference>
<keyword evidence="5 6" id="KW-0472">Membrane</keyword>
<evidence type="ECO:0000256" key="4">
    <source>
        <dbReference type="ARBA" id="ARBA00022989"/>
    </source>
</evidence>
<dbReference type="PANTHER" id="PTHR30028:SF0">
    <property type="entry name" value="PROTEIN ALUMINUM SENSITIVE 3"/>
    <property type="match status" value="1"/>
</dbReference>
<comment type="subcellular location">
    <subcellularLocation>
        <location evidence="1">Membrane</location>
        <topology evidence="1">Multi-pass membrane protein</topology>
    </subcellularLocation>
</comment>
<dbReference type="STRING" id="159291.SAMN05920897_10983"/>
<comment type="similarity">
    <text evidence="2">Belongs to the UPF0014 family.</text>
</comment>
<dbReference type="RefSeq" id="WP_076488795.1">
    <property type="nucleotide sequence ID" value="NZ_FTMS01000009.1"/>
</dbReference>